<evidence type="ECO:0000256" key="2">
    <source>
        <dbReference type="ARBA" id="ARBA00022525"/>
    </source>
</evidence>
<evidence type="ECO:0000313" key="18">
    <source>
        <dbReference type="Proteomes" id="UP001066276"/>
    </source>
</evidence>
<dbReference type="GO" id="GO:0046872">
    <property type="term" value="F:metal ion binding"/>
    <property type="evidence" value="ECO:0007669"/>
    <property type="project" value="UniProtKB-KW"/>
</dbReference>
<dbReference type="GO" id="GO:0045087">
    <property type="term" value="P:innate immune response"/>
    <property type="evidence" value="ECO:0007669"/>
    <property type="project" value="UniProtKB-KW"/>
</dbReference>
<evidence type="ECO:0000256" key="11">
    <source>
        <dbReference type="ARBA" id="ARBA00023180"/>
    </source>
</evidence>
<dbReference type="Pfam" id="PF06468">
    <property type="entry name" value="Spond_N"/>
    <property type="match status" value="1"/>
</dbReference>
<dbReference type="PANTHER" id="PTHR11311">
    <property type="entry name" value="SPONDIN"/>
    <property type="match status" value="1"/>
</dbReference>
<evidence type="ECO:0000256" key="5">
    <source>
        <dbReference type="ARBA" id="ARBA00022723"/>
    </source>
</evidence>
<keyword evidence="7" id="KW-0106">Calcium</keyword>
<gene>
    <name evidence="17" type="ORF">NDU88_001288</name>
</gene>
<dbReference type="InterPro" id="IPR036383">
    <property type="entry name" value="TSP1_rpt_sf"/>
</dbReference>
<dbReference type="Gene3D" id="2.20.100.10">
    <property type="entry name" value="Thrombospondin type-1 (TSP1) repeat"/>
    <property type="match status" value="1"/>
</dbReference>
<dbReference type="AlphaFoldDB" id="A0AAV7WLQ3"/>
<proteinExistence type="predicted"/>
<evidence type="ECO:0000256" key="10">
    <source>
        <dbReference type="ARBA" id="ARBA00023157"/>
    </source>
</evidence>
<keyword evidence="2" id="KW-0964">Secreted</keyword>
<sequence length="513" mass="56037">MAGVILTPAGGESRRPGWNRQNTNARSKDRRRYSGFPAGLAGDRQKAARQPSGKHPSMRMPAPNGAGGVEGVRRVQLHPSRFSVSAWQTLKIFVGPCYGGPTTPHTAILFLAAKTDRNRMAVGIPWRIPQGSGKPAVHRRFSVSDRGCTAAQRLLVFSLAVQPSCQQQAGAPSKTELQLPDQEMESLMLCCRSCEVFWAILSAAFTCASCLPVGEDFLCTAEELARYSIVFTGKWSQVAFPKQYPLYRPPAQWSSLLGATHSSDYHMWQKGEYASNGVREFAEKGEAWSLMREIEAAGEKIQSVHGIFSADAISSGTGQTSAELEVHSRHSLVSFIVRIVPSPDWFVGVDSLNLCNGNHWKEQMSLELYPYDAGTDSGFTFSSPNYATIPQSTVTQITSSSPSHPANSFFYPRLKHLPPLAKVTLTKLKGKQAVLSPTNADLTTAGNEINDSVLETPLDCEVSLWSSWGLCRGSCGTRATKIRTRYIHFKPSTSGAPCPSLEEETECVQDNCV</sequence>
<evidence type="ECO:0000256" key="7">
    <source>
        <dbReference type="ARBA" id="ARBA00022837"/>
    </source>
</evidence>
<comment type="subcellular location">
    <subcellularLocation>
        <location evidence="1">Secreted</location>
        <location evidence="1">Extracellular space</location>
        <location evidence="1">Extracellular matrix</location>
    </subcellularLocation>
</comment>
<evidence type="ECO:0000256" key="8">
    <source>
        <dbReference type="ARBA" id="ARBA00022859"/>
    </source>
</evidence>
<evidence type="ECO:0000256" key="4">
    <source>
        <dbReference type="ARBA" id="ARBA00022588"/>
    </source>
</evidence>
<comment type="caution">
    <text evidence="17">The sequence shown here is derived from an EMBL/GenBank/DDBJ whole genome shotgun (WGS) entry which is preliminary data.</text>
</comment>
<dbReference type="GO" id="GO:0007155">
    <property type="term" value="P:cell adhesion"/>
    <property type="evidence" value="ECO:0007669"/>
    <property type="project" value="UniProtKB-KW"/>
</dbReference>
<evidence type="ECO:0000256" key="15">
    <source>
        <dbReference type="SAM" id="MobiDB-lite"/>
    </source>
</evidence>
<keyword evidence="8" id="KW-0391">Immunity</keyword>
<evidence type="ECO:0000256" key="13">
    <source>
        <dbReference type="ARBA" id="ARBA00069886"/>
    </source>
</evidence>
<dbReference type="InterPro" id="IPR009465">
    <property type="entry name" value="Spondin_N"/>
</dbReference>
<evidence type="ECO:0000256" key="1">
    <source>
        <dbReference type="ARBA" id="ARBA00004498"/>
    </source>
</evidence>
<dbReference type="GO" id="GO:0031012">
    <property type="term" value="C:extracellular matrix"/>
    <property type="evidence" value="ECO:0007669"/>
    <property type="project" value="TreeGrafter"/>
</dbReference>
<keyword evidence="11" id="KW-0325">Glycoprotein</keyword>
<accession>A0AAV7WLQ3</accession>
<evidence type="ECO:0000259" key="16">
    <source>
        <dbReference type="PROSITE" id="PS51020"/>
    </source>
</evidence>
<dbReference type="PROSITE" id="PS50092">
    <property type="entry name" value="TSP1"/>
    <property type="match status" value="1"/>
</dbReference>
<dbReference type="FunFam" id="2.20.100.10:FF:000037">
    <property type="entry name" value="Spondin 2"/>
    <property type="match status" value="1"/>
</dbReference>
<keyword evidence="3" id="KW-0272">Extracellular matrix</keyword>
<feature type="region of interest" description="Disordered" evidence="15">
    <location>
        <begin position="1"/>
        <end position="70"/>
    </location>
</feature>
<reference evidence="17" key="1">
    <citation type="journal article" date="2022" name="bioRxiv">
        <title>Sequencing and chromosome-scale assembly of the giantPleurodeles waltlgenome.</title>
        <authorList>
            <person name="Brown T."/>
            <person name="Elewa A."/>
            <person name="Iarovenko S."/>
            <person name="Subramanian E."/>
            <person name="Araus A.J."/>
            <person name="Petzold A."/>
            <person name="Susuki M."/>
            <person name="Suzuki K.-i.T."/>
            <person name="Hayashi T."/>
            <person name="Toyoda A."/>
            <person name="Oliveira C."/>
            <person name="Osipova E."/>
            <person name="Leigh N.D."/>
            <person name="Simon A."/>
            <person name="Yun M.H."/>
        </authorList>
    </citation>
    <scope>NUCLEOTIDE SEQUENCE</scope>
    <source>
        <strain evidence="17">20211129_DDA</strain>
        <tissue evidence="17">Liver</tissue>
    </source>
</reference>
<keyword evidence="18" id="KW-1185">Reference proteome</keyword>
<name>A0AAV7WLQ3_PLEWA</name>
<dbReference type="EMBL" id="JANPWB010000001">
    <property type="protein sequence ID" value="KAJ1213656.1"/>
    <property type="molecule type" value="Genomic_DNA"/>
</dbReference>
<evidence type="ECO:0000313" key="17">
    <source>
        <dbReference type="EMBL" id="KAJ1213656.1"/>
    </source>
</evidence>
<dbReference type="InterPro" id="IPR038678">
    <property type="entry name" value="Spondin_N_sf"/>
</dbReference>
<dbReference type="InterPro" id="IPR044004">
    <property type="entry name" value="TSP1_spondin_dom"/>
</dbReference>
<dbReference type="FunFam" id="2.60.40.2130:FF:000003">
    <property type="entry name" value="Spondin 2"/>
    <property type="match status" value="1"/>
</dbReference>
<dbReference type="InterPro" id="IPR051418">
    <property type="entry name" value="Spondin/Thrombospondin_T1"/>
</dbReference>
<evidence type="ECO:0000256" key="6">
    <source>
        <dbReference type="ARBA" id="ARBA00022729"/>
    </source>
</evidence>
<dbReference type="PANTHER" id="PTHR11311:SF15">
    <property type="entry name" value="SPONDIN-2"/>
    <property type="match status" value="1"/>
</dbReference>
<keyword evidence="5" id="KW-0479">Metal-binding</keyword>
<evidence type="ECO:0000256" key="3">
    <source>
        <dbReference type="ARBA" id="ARBA00022530"/>
    </source>
</evidence>
<keyword evidence="10" id="KW-1015">Disulfide bond</keyword>
<protein>
    <recommendedName>
        <fullName evidence="13">Spondin-2</fullName>
    </recommendedName>
    <alternativeName>
        <fullName evidence="14">Mindin</fullName>
    </alternativeName>
</protein>
<feature type="domain" description="Spondin" evidence="16">
    <location>
        <begin position="215"/>
        <end position="405"/>
    </location>
</feature>
<dbReference type="InterPro" id="IPR000884">
    <property type="entry name" value="TSP1_rpt"/>
</dbReference>
<keyword evidence="4" id="KW-0399">Innate immunity</keyword>
<evidence type="ECO:0000256" key="12">
    <source>
        <dbReference type="ARBA" id="ARBA00062529"/>
    </source>
</evidence>
<dbReference type="SMART" id="SM00209">
    <property type="entry name" value="TSP1"/>
    <property type="match status" value="1"/>
</dbReference>
<evidence type="ECO:0000256" key="14">
    <source>
        <dbReference type="ARBA" id="ARBA00074997"/>
    </source>
</evidence>
<keyword evidence="9" id="KW-0130">Cell adhesion</keyword>
<comment type="subunit">
    <text evidence="12">Monomer. Interacts with integrin.</text>
</comment>
<dbReference type="PROSITE" id="PS51020">
    <property type="entry name" value="SPONDIN"/>
    <property type="match status" value="1"/>
</dbReference>
<dbReference type="SUPFAM" id="SSF82895">
    <property type="entry name" value="TSP-1 type 1 repeat"/>
    <property type="match status" value="1"/>
</dbReference>
<dbReference type="Gene3D" id="2.60.40.2130">
    <property type="entry name" value="F-spondin domain"/>
    <property type="match status" value="1"/>
</dbReference>
<dbReference type="Proteomes" id="UP001066276">
    <property type="component" value="Chromosome 1_1"/>
</dbReference>
<evidence type="ECO:0000256" key="9">
    <source>
        <dbReference type="ARBA" id="ARBA00022889"/>
    </source>
</evidence>
<keyword evidence="6" id="KW-0732">Signal</keyword>
<dbReference type="Pfam" id="PF19028">
    <property type="entry name" value="TSP1_spondin"/>
    <property type="match status" value="1"/>
</dbReference>
<organism evidence="17 18">
    <name type="scientific">Pleurodeles waltl</name>
    <name type="common">Iberian ribbed newt</name>
    <dbReference type="NCBI Taxonomy" id="8319"/>
    <lineage>
        <taxon>Eukaryota</taxon>
        <taxon>Metazoa</taxon>
        <taxon>Chordata</taxon>
        <taxon>Craniata</taxon>
        <taxon>Vertebrata</taxon>
        <taxon>Euteleostomi</taxon>
        <taxon>Amphibia</taxon>
        <taxon>Batrachia</taxon>
        <taxon>Caudata</taxon>
        <taxon>Salamandroidea</taxon>
        <taxon>Salamandridae</taxon>
        <taxon>Pleurodelinae</taxon>
        <taxon>Pleurodeles</taxon>
    </lineage>
</organism>
<dbReference type="NCBIfam" id="NF038123">
    <property type="entry name" value="NF038123_dom"/>
    <property type="match status" value="1"/>
</dbReference>